<sequence length="419" mass="45366">MQFCTSGYVNAFGVYQDFYTRTYLSSSSASTISWIGSTNNLLVYGGALVLGRLYDKGYFAHMLISGSILFVLCLFMISISQQNQWYQIFLAQGIGLGIAQGLLYLPSLAIVGQHFKTKRTMVMGIVASGAAVGGIIHPIMLNQLFNGKVGFHNGVRISAGMNGVLLVIANIIALQKGAGSNVQKADSSSQVPGKKWYQFFGEPTYCTAVIGNFLFFMGGYFPLFYLQLSGITHGVDPTLVFYSISIMNAANLPGRLLPNHFASRLGIHNQMIVAAAICGILDITFLAMHNAAGVIVIAIIFGFFSGTYISLLSPMLAGLSPNENEMGARMGTCFALGGFATFIGPPINGALLGTSNYKWIRPSIWSGACVLAGVAFMLVARSYKIRDIKRRSDTDIQAVEKKTRYPGKLFERHSFFSGP</sequence>
<feature type="transmembrane region" description="Helical" evidence="3">
    <location>
        <begin position="31"/>
        <end position="51"/>
    </location>
</feature>
<comment type="similarity">
    <text evidence="2">Belongs to the major facilitator superfamily. Monocarboxylate porter (TC 2.A.1.13) family.</text>
</comment>
<dbReference type="InterPro" id="IPR011701">
    <property type="entry name" value="MFS"/>
</dbReference>
<feature type="transmembrane region" description="Helical" evidence="3">
    <location>
        <begin position="153"/>
        <end position="174"/>
    </location>
</feature>
<organism evidence="5 6">
    <name type="scientific">Rhodocollybia butyracea</name>
    <dbReference type="NCBI Taxonomy" id="206335"/>
    <lineage>
        <taxon>Eukaryota</taxon>
        <taxon>Fungi</taxon>
        <taxon>Dikarya</taxon>
        <taxon>Basidiomycota</taxon>
        <taxon>Agaricomycotina</taxon>
        <taxon>Agaricomycetes</taxon>
        <taxon>Agaricomycetidae</taxon>
        <taxon>Agaricales</taxon>
        <taxon>Marasmiineae</taxon>
        <taxon>Omphalotaceae</taxon>
        <taxon>Rhodocollybia</taxon>
    </lineage>
</organism>
<feature type="transmembrane region" description="Helical" evidence="3">
    <location>
        <begin position="121"/>
        <end position="141"/>
    </location>
</feature>
<dbReference type="GO" id="GO:0016020">
    <property type="term" value="C:membrane"/>
    <property type="evidence" value="ECO:0007669"/>
    <property type="project" value="UniProtKB-SubCell"/>
</dbReference>
<keyword evidence="3" id="KW-0472">Membrane</keyword>
<dbReference type="InterPro" id="IPR050327">
    <property type="entry name" value="Proton-linked_MCT"/>
</dbReference>
<dbReference type="AlphaFoldDB" id="A0A9P5U101"/>
<dbReference type="PROSITE" id="PS50850">
    <property type="entry name" value="MFS"/>
    <property type="match status" value="1"/>
</dbReference>
<dbReference type="PANTHER" id="PTHR11360">
    <property type="entry name" value="MONOCARBOXYLATE TRANSPORTER"/>
    <property type="match status" value="1"/>
</dbReference>
<evidence type="ECO:0000256" key="2">
    <source>
        <dbReference type="ARBA" id="ARBA00006727"/>
    </source>
</evidence>
<evidence type="ECO:0000313" key="5">
    <source>
        <dbReference type="EMBL" id="KAF9062386.1"/>
    </source>
</evidence>
<gene>
    <name evidence="5" type="ORF">BDP27DRAFT_1233710</name>
</gene>
<dbReference type="SUPFAM" id="SSF103473">
    <property type="entry name" value="MFS general substrate transporter"/>
    <property type="match status" value="1"/>
</dbReference>
<comment type="caution">
    <text evidence="5">The sequence shown here is derived from an EMBL/GenBank/DDBJ whole genome shotgun (WGS) entry which is preliminary data.</text>
</comment>
<keyword evidence="3" id="KW-0812">Transmembrane</keyword>
<dbReference type="OrthoDB" id="6499973at2759"/>
<feature type="transmembrane region" description="Helical" evidence="3">
    <location>
        <begin position="58"/>
        <end position="79"/>
    </location>
</feature>
<feature type="transmembrane region" description="Helical" evidence="3">
    <location>
        <begin position="239"/>
        <end position="257"/>
    </location>
</feature>
<dbReference type="PANTHER" id="PTHR11360:SF234">
    <property type="entry name" value="MFS-TYPE TRANSPORTER DBAD-RELATED"/>
    <property type="match status" value="1"/>
</dbReference>
<proteinExistence type="inferred from homology"/>
<evidence type="ECO:0000259" key="4">
    <source>
        <dbReference type="PROSITE" id="PS50850"/>
    </source>
</evidence>
<dbReference type="GO" id="GO:0022857">
    <property type="term" value="F:transmembrane transporter activity"/>
    <property type="evidence" value="ECO:0007669"/>
    <property type="project" value="InterPro"/>
</dbReference>
<dbReference type="InterPro" id="IPR036259">
    <property type="entry name" value="MFS_trans_sf"/>
</dbReference>
<reference evidence="5" key="1">
    <citation type="submission" date="2020-11" db="EMBL/GenBank/DDBJ databases">
        <authorList>
            <consortium name="DOE Joint Genome Institute"/>
            <person name="Ahrendt S."/>
            <person name="Riley R."/>
            <person name="Andreopoulos W."/>
            <person name="Labutti K."/>
            <person name="Pangilinan J."/>
            <person name="Ruiz-Duenas F.J."/>
            <person name="Barrasa J.M."/>
            <person name="Sanchez-Garcia M."/>
            <person name="Camarero S."/>
            <person name="Miyauchi S."/>
            <person name="Serrano A."/>
            <person name="Linde D."/>
            <person name="Babiker R."/>
            <person name="Drula E."/>
            <person name="Ayuso-Fernandez I."/>
            <person name="Pacheco R."/>
            <person name="Padilla G."/>
            <person name="Ferreira P."/>
            <person name="Barriuso J."/>
            <person name="Kellner H."/>
            <person name="Castanera R."/>
            <person name="Alfaro M."/>
            <person name="Ramirez L."/>
            <person name="Pisabarro A.G."/>
            <person name="Kuo A."/>
            <person name="Tritt A."/>
            <person name="Lipzen A."/>
            <person name="He G."/>
            <person name="Yan M."/>
            <person name="Ng V."/>
            <person name="Cullen D."/>
            <person name="Martin F."/>
            <person name="Rosso M.-N."/>
            <person name="Henrissat B."/>
            <person name="Hibbett D."/>
            <person name="Martinez A.T."/>
            <person name="Grigoriev I.V."/>
        </authorList>
    </citation>
    <scope>NUCLEOTIDE SEQUENCE</scope>
    <source>
        <strain evidence="5">AH 40177</strain>
    </source>
</reference>
<feature type="transmembrane region" description="Helical" evidence="3">
    <location>
        <begin position="331"/>
        <end position="352"/>
    </location>
</feature>
<dbReference type="Pfam" id="PF07690">
    <property type="entry name" value="MFS_1"/>
    <property type="match status" value="1"/>
</dbReference>
<name>A0A9P5U101_9AGAR</name>
<accession>A0A9P5U101</accession>
<evidence type="ECO:0000313" key="6">
    <source>
        <dbReference type="Proteomes" id="UP000772434"/>
    </source>
</evidence>
<evidence type="ECO:0000256" key="1">
    <source>
        <dbReference type="ARBA" id="ARBA00004141"/>
    </source>
</evidence>
<protein>
    <submittedName>
        <fullName evidence="5">MFS general substrate transporter</fullName>
    </submittedName>
</protein>
<keyword evidence="3" id="KW-1133">Transmembrane helix</keyword>
<dbReference type="EMBL" id="JADNRY010000174">
    <property type="protein sequence ID" value="KAF9062386.1"/>
    <property type="molecule type" value="Genomic_DNA"/>
</dbReference>
<dbReference type="Proteomes" id="UP000772434">
    <property type="component" value="Unassembled WGS sequence"/>
</dbReference>
<keyword evidence="6" id="KW-1185">Reference proteome</keyword>
<feature type="transmembrane region" description="Helical" evidence="3">
    <location>
        <begin position="294"/>
        <end position="319"/>
    </location>
</feature>
<feature type="domain" description="Major facilitator superfamily (MFS) profile" evidence="4">
    <location>
        <begin position="1"/>
        <end position="384"/>
    </location>
</feature>
<dbReference type="InterPro" id="IPR020846">
    <property type="entry name" value="MFS_dom"/>
</dbReference>
<comment type="subcellular location">
    <subcellularLocation>
        <location evidence="1">Membrane</location>
        <topology evidence="1">Multi-pass membrane protein</topology>
    </subcellularLocation>
</comment>
<feature type="transmembrane region" description="Helical" evidence="3">
    <location>
        <begin position="204"/>
        <end position="227"/>
    </location>
</feature>
<feature type="transmembrane region" description="Helical" evidence="3">
    <location>
        <begin position="364"/>
        <end position="383"/>
    </location>
</feature>
<feature type="transmembrane region" description="Helical" evidence="3">
    <location>
        <begin position="85"/>
        <end position="109"/>
    </location>
</feature>
<feature type="transmembrane region" description="Helical" evidence="3">
    <location>
        <begin position="269"/>
        <end position="288"/>
    </location>
</feature>
<dbReference type="Gene3D" id="1.20.1250.20">
    <property type="entry name" value="MFS general substrate transporter like domains"/>
    <property type="match status" value="2"/>
</dbReference>
<evidence type="ECO:0000256" key="3">
    <source>
        <dbReference type="SAM" id="Phobius"/>
    </source>
</evidence>